<keyword evidence="4" id="KW-0808">Transferase</keyword>
<comment type="catalytic activity">
    <reaction evidence="7">
        <text>RNA(n) + a ribonucleoside 5'-triphosphate = RNA(n+1) + diphosphate</text>
        <dbReference type="Rhea" id="RHEA:21248"/>
        <dbReference type="Rhea" id="RHEA-COMP:14527"/>
        <dbReference type="Rhea" id="RHEA-COMP:17342"/>
        <dbReference type="ChEBI" id="CHEBI:33019"/>
        <dbReference type="ChEBI" id="CHEBI:61557"/>
        <dbReference type="ChEBI" id="CHEBI:140395"/>
        <dbReference type="EC" id="2.7.7.6"/>
    </reaction>
</comment>
<dbReference type="GO" id="GO:0000428">
    <property type="term" value="C:DNA-directed RNA polymerase complex"/>
    <property type="evidence" value="ECO:0007669"/>
    <property type="project" value="UniProtKB-KW"/>
</dbReference>
<reference evidence="8 9" key="1">
    <citation type="submission" date="2019-11" db="EMBL/GenBank/DDBJ databases">
        <authorList>
            <person name="Lewis R."/>
            <person name="Clooney A.G."/>
            <person name="Stockdale S.R."/>
            <person name="Buttimer C."/>
            <person name="Draper L.A."/>
            <person name="Ross R.P."/>
            <person name="Hill C."/>
        </authorList>
    </citation>
    <scope>NUCLEOTIDE SEQUENCE [LARGE SCALE GENOMIC DNA]</scope>
</reference>
<dbReference type="Gene3D" id="2.40.270.10">
    <property type="entry name" value="DNA-directed RNA polymerase, subunit 2, domain 6"/>
    <property type="match status" value="1"/>
</dbReference>
<keyword evidence="9" id="KW-1185">Reference proteome</keyword>
<protein>
    <recommendedName>
        <fullName evidence="2">DNA-directed RNA polymerase</fullName>
        <ecNumber evidence="2">2.7.7.6</ecNumber>
    </recommendedName>
</protein>
<comment type="similarity">
    <text evidence="1">Belongs to the RNA polymerase beta chain family.</text>
</comment>
<evidence type="ECO:0000256" key="4">
    <source>
        <dbReference type="ARBA" id="ARBA00022679"/>
    </source>
</evidence>
<dbReference type="EMBL" id="MN642089">
    <property type="protein sequence ID" value="QGH71914.1"/>
    <property type="molecule type" value="Genomic_DNA"/>
</dbReference>
<keyword evidence="6" id="KW-0804">Transcription</keyword>
<dbReference type="GO" id="GO:0006351">
    <property type="term" value="P:DNA-templated transcription"/>
    <property type="evidence" value="ECO:0007669"/>
    <property type="project" value="InterPro"/>
</dbReference>
<keyword evidence="3" id="KW-0240">DNA-directed RNA polymerase</keyword>
<evidence type="ECO:0000256" key="2">
    <source>
        <dbReference type="ARBA" id="ARBA00012418"/>
    </source>
</evidence>
<gene>
    <name evidence="8" type="ORF">N1M2_51</name>
</gene>
<proteinExistence type="inferred from homology"/>
<dbReference type="GO" id="GO:0003899">
    <property type="term" value="F:DNA-directed RNA polymerase activity"/>
    <property type="evidence" value="ECO:0007669"/>
    <property type="project" value="UniProtKB-EC"/>
</dbReference>
<keyword evidence="5" id="KW-0548">Nucleotidyltransferase</keyword>
<dbReference type="Proteomes" id="UP000464669">
    <property type="component" value="Segment"/>
</dbReference>
<evidence type="ECO:0000256" key="7">
    <source>
        <dbReference type="ARBA" id="ARBA00048552"/>
    </source>
</evidence>
<evidence type="ECO:0000256" key="5">
    <source>
        <dbReference type="ARBA" id="ARBA00022695"/>
    </source>
</evidence>
<evidence type="ECO:0000313" key="8">
    <source>
        <dbReference type="EMBL" id="QGH71914.1"/>
    </source>
</evidence>
<evidence type="ECO:0000313" key="9">
    <source>
        <dbReference type="Proteomes" id="UP000464669"/>
    </source>
</evidence>
<dbReference type="InterPro" id="IPR037033">
    <property type="entry name" value="DNA-dir_RNAP_su2_hyb_sf"/>
</dbReference>
<evidence type="ECO:0000256" key="1">
    <source>
        <dbReference type="ARBA" id="ARBA00006835"/>
    </source>
</evidence>
<sequence>MSNKHNQIKSNTAGLAIGMNPNRATNSSARLYMLGKNQGKAAVIWGSTNRKYSSGDEQEYARTARKVQTLSDVEVEEVLFVRDIINDKEPSMWGTYYVIVKDLETGFYDLIEMPKFNAQNMDLGFEYHYDNDLMRQLTKGARFRKGTVFATSARITESNEWCPGVETKVAAMSHPYTEEDAVFIFEHYAKKIGVTFKRGLEFQWNEEEYVMLNLYGTVDNHQGFPLSGEKVRSDGIVMGFRRKDPDAAMAGLTKAALMNPDPIYDHLFYASPNCVVADIKVETERYKNLSNNKRAEKRSQPHTRLLEKLEEEQNSFANSIVSWYRSKQKQYIDKKPPLTRELWNFITFMGAGQITRDFTTPTSNGKFTKIKRKLGNIQLKDWRIQINLREDVEGQVRFKNTGMDGNKSVIMKILPSECAPVDDHGIMADMVVGNTPGYRRQIFNSFMELDINFVNIHLYPEIVKAYKAKDFKKAWQIARDFYETVSPDQGAMADLFTPEERMAHLDWIMKDENEFSALGNNTDDVQGVKIIERLADKYPYIQPTPVTWINEWGEKKRSRHPIVISSVYYIMLDKFGDDISCQSTPKLNIFGLPTSLSKHERARDFYRATLNRNVGETEGRLYINQKGGAAAVRVLALANSAELLEEAVRRLIRAPNPFTIERLVLPGEEKKNHSLQVIDNMLSDFGLGFRKENENDKAARVR</sequence>
<dbReference type="EC" id="2.7.7.6" evidence="2"/>
<evidence type="ECO:0000256" key="3">
    <source>
        <dbReference type="ARBA" id="ARBA00022478"/>
    </source>
</evidence>
<accession>A0A6B7ZF88</accession>
<evidence type="ECO:0000256" key="6">
    <source>
        <dbReference type="ARBA" id="ARBA00023163"/>
    </source>
</evidence>
<dbReference type="GO" id="GO:0003677">
    <property type="term" value="F:DNA binding"/>
    <property type="evidence" value="ECO:0007669"/>
    <property type="project" value="InterPro"/>
</dbReference>
<organism evidence="8 9">
    <name type="scientific">Klebsiella phage N1M2</name>
    <dbReference type="NCBI Taxonomy" id="2664939"/>
    <lineage>
        <taxon>Viruses</taxon>
        <taxon>Duplodnaviria</taxon>
        <taxon>Heunggongvirae</taxon>
        <taxon>Uroviricota</taxon>
        <taxon>Caudoviricetes</taxon>
        <taxon>Chimalliviridae</taxon>
        <taxon>Nimduovirus</taxon>
        <taxon>Nimduovirus N1M2</taxon>
    </lineage>
</organism>
<name>A0A6B7ZF88_9CAUD</name>